<reference evidence="2" key="1">
    <citation type="submission" date="2019-03" db="EMBL/GenBank/DDBJ databases">
        <title>Long read genome sequence of the mycoparasitic Pythium oligandrum ATCC 38472 isolated from sugarbeet rhizosphere.</title>
        <authorList>
            <person name="Gaulin E."/>
        </authorList>
    </citation>
    <scope>NUCLEOTIDE SEQUENCE</scope>
    <source>
        <strain evidence="2">ATCC 38472_TT</strain>
    </source>
</reference>
<dbReference type="Proteomes" id="UP000794436">
    <property type="component" value="Unassembled WGS sequence"/>
</dbReference>
<dbReference type="EMBL" id="SPLM01000145">
    <property type="protein sequence ID" value="TMW56462.1"/>
    <property type="molecule type" value="Genomic_DNA"/>
</dbReference>
<dbReference type="AlphaFoldDB" id="A0A8K1FEB9"/>
<sequence>MYRDPSRLQELNKTSTIEPMEASPANPLTVVIPTQKFHVLRVVSKNGWNCFDLSCGPFPLTFELKTVGDVVNTVYEANRGHRVFADTSPHELKFYGSIRAFHSGEKPLKHAESRLVLEHRHSHEFVIVVPSNQRHQQLVWYELLDSTGYHYLSTPLASMPCTKASTVTSFLAALCREHSAIMAGVDYEKDLVAYPNRALHALKEPLEGSASPHPYGQNSLDPLIVVVHSRKMWYTLYGEDKQPYFGSSPSFLPVSNEVKTVEGLLHGIISANFAYLANVDVIPQLQLYKTEIELCTYREPMHCSSSTLLGGLTEYDAFAVVVPTRFFWYSVLDIDGNNCCGIEPTSIPLKKRHEG</sequence>
<accession>A0A8K1FEB9</accession>
<evidence type="ECO:0000313" key="3">
    <source>
        <dbReference type="Proteomes" id="UP000794436"/>
    </source>
</evidence>
<name>A0A8K1FEB9_PYTOL</name>
<evidence type="ECO:0000313" key="2">
    <source>
        <dbReference type="EMBL" id="TMW56462.1"/>
    </source>
</evidence>
<protein>
    <submittedName>
        <fullName evidence="2">Uncharacterized protein</fullName>
    </submittedName>
</protein>
<gene>
    <name evidence="2" type="ORF">Poli38472_006472</name>
</gene>
<keyword evidence="3" id="KW-1185">Reference proteome</keyword>
<evidence type="ECO:0000256" key="1">
    <source>
        <dbReference type="SAM" id="MobiDB-lite"/>
    </source>
</evidence>
<feature type="region of interest" description="Disordered" evidence="1">
    <location>
        <begin position="1"/>
        <end position="20"/>
    </location>
</feature>
<organism evidence="2 3">
    <name type="scientific">Pythium oligandrum</name>
    <name type="common">Mycoparasitic fungus</name>
    <dbReference type="NCBI Taxonomy" id="41045"/>
    <lineage>
        <taxon>Eukaryota</taxon>
        <taxon>Sar</taxon>
        <taxon>Stramenopiles</taxon>
        <taxon>Oomycota</taxon>
        <taxon>Peronosporomycetes</taxon>
        <taxon>Pythiales</taxon>
        <taxon>Pythiaceae</taxon>
        <taxon>Pythium</taxon>
    </lineage>
</organism>
<comment type="caution">
    <text evidence="2">The sequence shown here is derived from an EMBL/GenBank/DDBJ whole genome shotgun (WGS) entry which is preliminary data.</text>
</comment>
<proteinExistence type="predicted"/>